<protein>
    <submittedName>
        <fullName evidence="2">Uncharacterized protein</fullName>
    </submittedName>
</protein>
<evidence type="ECO:0000313" key="3">
    <source>
        <dbReference type="Proteomes" id="UP000008177"/>
    </source>
</evidence>
<organism evidence="2 3">
    <name type="scientific">Botryotinia fuckeliana (strain T4)</name>
    <name type="common">Noble rot fungus</name>
    <name type="synonym">Botrytis cinerea</name>
    <dbReference type="NCBI Taxonomy" id="999810"/>
    <lineage>
        <taxon>Eukaryota</taxon>
        <taxon>Fungi</taxon>
        <taxon>Dikarya</taxon>
        <taxon>Ascomycota</taxon>
        <taxon>Pezizomycotina</taxon>
        <taxon>Leotiomycetes</taxon>
        <taxon>Helotiales</taxon>
        <taxon>Sclerotiniaceae</taxon>
        <taxon>Botrytis</taxon>
    </lineage>
</organism>
<name>G2YK46_BOTF4</name>
<proteinExistence type="predicted"/>
<accession>G2YK46</accession>
<keyword evidence="1" id="KW-0472">Membrane</keyword>
<dbReference type="AlphaFoldDB" id="G2YK46"/>
<reference evidence="3" key="1">
    <citation type="journal article" date="2011" name="PLoS Genet.">
        <title>Genomic analysis of the necrotrophic fungal pathogens Sclerotinia sclerotiorum and Botrytis cinerea.</title>
        <authorList>
            <person name="Amselem J."/>
            <person name="Cuomo C.A."/>
            <person name="van Kan J.A."/>
            <person name="Viaud M."/>
            <person name="Benito E.P."/>
            <person name="Couloux A."/>
            <person name="Coutinho P.M."/>
            <person name="de Vries R.P."/>
            <person name="Dyer P.S."/>
            <person name="Fillinger S."/>
            <person name="Fournier E."/>
            <person name="Gout L."/>
            <person name="Hahn M."/>
            <person name="Kohn L."/>
            <person name="Lapalu N."/>
            <person name="Plummer K.M."/>
            <person name="Pradier J.M."/>
            <person name="Quevillon E."/>
            <person name="Sharon A."/>
            <person name="Simon A."/>
            <person name="ten Have A."/>
            <person name="Tudzynski B."/>
            <person name="Tudzynski P."/>
            <person name="Wincker P."/>
            <person name="Andrew M."/>
            <person name="Anthouard V."/>
            <person name="Beever R.E."/>
            <person name="Beffa R."/>
            <person name="Benoit I."/>
            <person name="Bouzid O."/>
            <person name="Brault B."/>
            <person name="Chen Z."/>
            <person name="Choquer M."/>
            <person name="Collemare J."/>
            <person name="Cotton P."/>
            <person name="Danchin E.G."/>
            <person name="Da Silva C."/>
            <person name="Gautier A."/>
            <person name="Giraud C."/>
            <person name="Giraud T."/>
            <person name="Gonzalez C."/>
            <person name="Grossetete S."/>
            <person name="Guldener U."/>
            <person name="Henrissat B."/>
            <person name="Howlett B.J."/>
            <person name="Kodira C."/>
            <person name="Kretschmer M."/>
            <person name="Lappartient A."/>
            <person name="Leroch M."/>
            <person name="Levis C."/>
            <person name="Mauceli E."/>
            <person name="Neuveglise C."/>
            <person name="Oeser B."/>
            <person name="Pearson M."/>
            <person name="Poulain J."/>
            <person name="Poussereau N."/>
            <person name="Quesneville H."/>
            <person name="Rascle C."/>
            <person name="Schumacher J."/>
            <person name="Segurens B."/>
            <person name="Sexton A."/>
            <person name="Silva E."/>
            <person name="Sirven C."/>
            <person name="Soanes D.M."/>
            <person name="Talbot N.J."/>
            <person name="Templeton M."/>
            <person name="Yandava C."/>
            <person name="Yarden O."/>
            <person name="Zeng Q."/>
            <person name="Rollins J.A."/>
            <person name="Lebrun M.H."/>
            <person name="Dickman M."/>
        </authorList>
    </citation>
    <scope>NUCLEOTIDE SEQUENCE [LARGE SCALE GENOMIC DNA]</scope>
    <source>
        <strain evidence="3">T4</strain>
    </source>
</reference>
<dbReference type="EMBL" id="FQ790340">
    <property type="protein sequence ID" value="CCD51994.1"/>
    <property type="molecule type" value="Genomic_DNA"/>
</dbReference>
<feature type="transmembrane region" description="Helical" evidence="1">
    <location>
        <begin position="12"/>
        <end position="37"/>
    </location>
</feature>
<keyword evidence="1" id="KW-0812">Transmembrane</keyword>
<dbReference type="Proteomes" id="UP000008177">
    <property type="component" value="Unplaced contigs"/>
</dbReference>
<dbReference type="InParanoid" id="G2YK46"/>
<gene>
    <name evidence="2" type="ORF">BofuT4_uP081530.1</name>
</gene>
<evidence type="ECO:0000256" key="1">
    <source>
        <dbReference type="SAM" id="Phobius"/>
    </source>
</evidence>
<dbReference type="HOGENOM" id="CLU_2996310_0_0_1"/>
<keyword evidence="1" id="KW-1133">Transmembrane helix</keyword>
<evidence type="ECO:0000313" key="2">
    <source>
        <dbReference type="EMBL" id="CCD51994.1"/>
    </source>
</evidence>
<sequence length="57" mass="6123">MACGMWHVRGVALAALVALVALVAFVVLVALVALVLLHETPSEEEHPPTYRLTYPPS</sequence>